<reference evidence="8 9" key="1">
    <citation type="submission" date="2019-12" db="EMBL/GenBank/DDBJ databases">
        <title>Auraticoccus cholistani sp. nov., an actinomycete isolated from soil of Cholistan desert.</title>
        <authorList>
            <person name="Cheema M.T."/>
        </authorList>
    </citation>
    <scope>NUCLEOTIDE SEQUENCE [LARGE SCALE GENOMIC DNA]</scope>
    <source>
        <strain evidence="8 9">F435</strain>
    </source>
</reference>
<dbReference type="InterPro" id="IPR006103">
    <property type="entry name" value="Glyco_hydro_2_cat"/>
</dbReference>
<dbReference type="SUPFAM" id="SSF51445">
    <property type="entry name" value="(Trans)glycosidases"/>
    <property type="match status" value="1"/>
</dbReference>
<evidence type="ECO:0000256" key="2">
    <source>
        <dbReference type="ARBA" id="ARBA00007401"/>
    </source>
</evidence>
<dbReference type="GO" id="GO:0005990">
    <property type="term" value="P:lactose catabolic process"/>
    <property type="evidence" value="ECO:0007669"/>
    <property type="project" value="TreeGrafter"/>
</dbReference>
<dbReference type="Proteomes" id="UP000435304">
    <property type="component" value="Unassembled WGS sequence"/>
</dbReference>
<dbReference type="InterPro" id="IPR032312">
    <property type="entry name" value="LacZ_4"/>
</dbReference>
<dbReference type="InterPro" id="IPR017853">
    <property type="entry name" value="GH"/>
</dbReference>
<feature type="domain" description="Beta galactosidase small chain/" evidence="7">
    <location>
        <begin position="703"/>
        <end position="967"/>
    </location>
</feature>
<evidence type="ECO:0000256" key="1">
    <source>
        <dbReference type="ARBA" id="ARBA00001412"/>
    </source>
</evidence>
<dbReference type="Gene3D" id="2.60.40.10">
    <property type="entry name" value="Immunoglobulins"/>
    <property type="match status" value="2"/>
</dbReference>
<dbReference type="InterPro" id="IPR008979">
    <property type="entry name" value="Galactose-bd-like_sf"/>
</dbReference>
<dbReference type="SUPFAM" id="SSF74650">
    <property type="entry name" value="Galactose mutarotase-like"/>
    <property type="match status" value="1"/>
</dbReference>
<dbReference type="InterPro" id="IPR004199">
    <property type="entry name" value="B-gal_small/dom_5"/>
</dbReference>
<dbReference type="Pfam" id="PF02837">
    <property type="entry name" value="Glyco_hydro_2_N"/>
    <property type="match status" value="1"/>
</dbReference>
<dbReference type="PROSITE" id="PS00719">
    <property type="entry name" value="GLYCOSYL_HYDROL_F2_1"/>
    <property type="match status" value="1"/>
</dbReference>
<dbReference type="GO" id="GO:0009341">
    <property type="term" value="C:beta-galactosidase complex"/>
    <property type="evidence" value="ECO:0007669"/>
    <property type="project" value="InterPro"/>
</dbReference>
<keyword evidence="5" id="KW-0326">Glycosidase</keyword>
<evidence type="ECO:0000256" key="4">
    <source>
        <dbReference type="ARBA" id="ARBA00022801"/>
    </source>
</evidence>
<dbReference type="Gene3D" id="3.20.20.80">
    <property type="entry name" value="Glycosidases"/>
    <property type="match status" value="1"/>
</dbReference>
<keyword evidence="9" id="KW-1185">Reference proteome</keyword>
<dbReference type="InterPro" id="IPR014718">
    <property type="entry name" value="GH-type_carb-bd"/>
</dbReference>
<comment type="catalytic activity">
    <reaction evidence="1">
        <text>Hydrolysis of terminal non-reducing beta-D-galactose residues in beta-D-galactosides.</text>
        <dbReference type="EC" id="3.2.1.23"/>
    </reaction>
</comment>
<dbReference type="InterPro" id="IPR023230">
    <property type="entry name" value="Glyco_hydro_2_CS"/>
</dbReference>
<organism evidence="8 9">
    <name type="scientific">Auraticoccus cholistanensis</name>
    <dbReference type="NCBI Taxonomy" id="2656650"/>
    <lineage>
        <taxon>Bacteria</taxon>
        <taxon>Bacillati</taxon>
        <taxon>Actinomycetota</taxon>
        <taxon>Actinomycetes</taxon>
        <taxon>Propionibacteriales</taxon>
        <taxon>Propionibacteriaceae</taxon>
        <taxon>Auraticoccus</taxon>
    </lineage>
</organism>
<dbReference type="EMBL" id="WPCU01000003">
    <property type="protein sequence ID" value="MVA74688.1"/>
    <property type="molecule type" value="Genomic_DNA"/>
</dbReference>
<dbReference type="Gene3D" id="2.60.120.260">
    <property type="entry name" value="Galactose-binding domain-like"/>
    <property type="match status" value="1"/>
</dbReference>
<dbReference type="PANTHER" id="PTHR46323">
    <property type="entry name" value="BETA-GALACTOSIDASE"/>
    <property type="match status" value="1"/>
</dbReference>
<evidence type="ECO:0000256" key="5">
    <source>
        <dbReference type="ARBA" id="ARBA00023295"/>
    </source>
</evidence>
<comment type="caution">
    <text evidence="8">The sequence shown here is derived from an EMBL/GenBank/DDBJ whole genome shotgun (WGS) entry which is preliminary data.</text>
</comment>
<proteinExistence type="inferred from homology"/>
<dbReference type="GO" id="GO:0030246">
    <property type="term" value="F:carbohydrate binding"/>
    <property type="evidence" value="ECO:0007669"/>
    <property type="project" value="InterPro"/>
</dbReference>
<dbReference type="SUPFAM" id="SSF49785">
    <property type="entry name" value="Galactose-binding domain-like"/>
    <property type="match status" value="1"/>
</dbReference>
<dbReference type="AlphaFoldDB" id="A0A6A9UQ60"/>
<evidence type="ECO:0000256" key="6">
    <source>
        <dbReference type="ARBA" id="ARBA00032230"/>
    </source>
</evidence>
<dbReference type="Gene3D" id="2.70.98.10">
    <property type="match status" value="1"/>
</dbReference>
<dbReference type="InterPro" id="IPR013783">
    <property type="entry name" value="Ig-like_fold"/>
</dbReference>
<dbReference type="Pfam" id="PF02929">
    <property type="entry name" value="Bgal_small_N"/>
    <property type="match status" value="1"/>
</dbReference>
<accession>A0A6A9UQ60</accession>
<evidence type="ECO:0000256" key="3">
    <source>
        <dbReference type="ARBA" id="ARBA00012756"/>
    </source>
</evidence>
<dbReference type="PRINTS" id="PR00132">
    <property type="entry name" value="GLHYDRLASE2"/>
</dbReference>
<dbReference type="GO" id="GO:0004565">
    <property type="term" value="F:beta-galactosidase activity"/>
    <property type="evidence" value="ECO:0007669"/>
    <property type="project" value="UniProtKB-EC"/>
</dbReference>
<dbReference type="InterPro" id="IPR011013">
    <property type="entry name" value="Gal_mutarotase_sf_dom"/>
</dbReference>
<name>A0A6A9UQ60_9ACTN</name>
<dbReference type="SMART" id="SM01038">
    <property type="entry name" value="Bgal_small_N"/>
    <property type="match status" value="1"/>
</dbReference>
<dbReference type="InterPro" id="IPR006101">
    <property type="entry name" value="Glyco_hydro_2"/>
</dbReference>
<comment type="similarity">
    <text evidence="2">Belongs to the glycosyl hydrolase 2 family.</text>
</comment>
<sequence length="970" mass="105853">MDLLADTEALVAVIEDTGPSQGVLPPRARFATDAPVRSLNGRWELRWSPVATRAPALPWQDAQPAGDGGAEWSSVEVPGCWQLQGFGSPVYCSAKFPFPVDPPHVPDENPLGDHRLVFDAGPEFLDGARLRFDGVDGLAQVWLNRELLGTLRGSRLTHELDVTGRLRAEGNELLVRVVQWSASSYVEDQDMWWLTGIIRDVDLVACPRDGLTDLQVDADYDPATGHGWLDVRATSTGTVRWSLPGLGLHDQEPSGPVDVGPVSPWSAEQPVLHDLVVTTGTETARLRVGFRRITISDGLLRANGVPIRFRGVNRHDHDPSTGRTVTPESVRRDLLMMKQANMNAVRTSHYPPTPYLLEVADELGLWVVEEGDIESHGFVLVDYRRNPPDDPAWREALLDRTRRMVQRDRIHACVVVWSLGNESGGGANLAACTAWIKAEDPTRPVHYERDPSFAYSDLYSLMYTPVDRLEQIGAGTEEAELSGEQQTAGKPFILCEYAHAMGTGPGGLSEYEELFDRYPRLQGGFVWEWCDHTLWHTDAEGREYLAYGGDFGEPLHDGSFVADGLVESDRTPRPGLADYRQVIAPVRLTVAADRSAVTVRNRYDVTTTEDLRFCWQVAGAEGVRAEGELAVPALAPGEETTVALAAPEPGPGEVLTVSALTATETVWAPAGHEIAFGQAAAPEPAALPAGGGPAPQVQGRRVRVGEAELGVDTGMVALSGLPLVGPRVSLWRAPTDNDLGLNMARFGQRSDAEQWTSAALAHVSARTVAVRTEDDALVVEQRVAPPMHDVGVDVVLRWRWCDGLVLDVDATPYGPWTSTWARFGLDLELPGQRGGQELTWFGAGPGPSYPDTGQGNRWGWHSASVDSWQVHYARPQENGTRRAQRLELELADRRRLVVEGDGHLSLRPWDDAELDAAAHPHELPASDRLVLGLQLAVHGIGTGACGPGVLPQHQLQPRPVSGRYRFSVQG</sequence>
<dbReference type="RefSeq" id="WP_156607292.1">
    <property type="nucleotide sequence ID" value="NZ_WPCU01000003.1"/>
</dbReference>
<keyword evidence="4" id="KW-0378">Hydrolase</keyword>
<evidence type="ECO:0000313" key="9">
    <source>
        <dbReference type="Proteomes" id="UP000435304"/>
    </source>
</evidence>
<dbReference type="Pfam" id="PF16353">
    <property type="entry name" value="LacZ_4"/>
    <property type="match status" value="1"/>
</dbReference>
<dbReference type="InterPro" id="IPR006104">
    <property type="entry name" value="Glyco_hydro_2_N"/>
</dbReference>
<dbReference type="Pfam" id="PF02836">
    <property type="entry name" value="Glyco_hydro_2_C"/>
    <property type="match status" value="1"/>
</dbReference>
<gene>
    <name evidence="8" type="ORF">GC722_01365</name>
</gene>
<dbReference type="InterPro" id="IPR050347">
    <property type="entry name" value="Bact_Beta-galactosidase"/>
</dbReference>
<dbReference type="SUPFAM" id="SSF49303">
    <property type="entry name" value="beta-Galactosidase/glucuronidase domain"/>
    <property type="match status" value="2"/>
</dbReference>
<evidence type="ECO:0000313" key="8">
    <source>
        <dbReference type="EMBL" id="MVA74688.1"/>
    </source>
</evidence>
<dbReference type="EC" id="3.2.1.23" evidence="3"/>
<dbReference type="InterPro" id="IPR036156">
    <property type="entry name" value="Beta-gal/glucu_dom_sf"/>
</dbReference>
<protein>
    <recommendedName>
        <fullName evidence="3">beta-galactosidase</fullName>
        <ecNumber evidence="3">3.2.1.23</ecNumber>
    </recommendedName>
    <alternativeName>
        <fullName evidence="6">Lactase</fullName>
    </alternativeName>
</protein>
<evidence type="ECO:0000259" key="7">
    <source>
        <dbReference type="SMART" id="SM01038"/>
    </source>
</evidence>
<dbReference type="PANTHER" id="PTHR46323:SF2">
    <property type="entry name" value="BETA-GALACTOSIDASE"/>
    <property type="match status" value="1"/>
</dbReference>